<dbReference type="HOGENOM" id="CLU_655532_0_0_1"/>
<keyword evidence="3" id="KW-1185">Reference proteome</keyword>
<dbReference type="EMBL" id="JMSE01000414">
    <property type="protein sequence ID" value="KDN70014.1"/>
    <property type="molecule type" value="Genomic_DNA"/>
</dbReference>
<gene>
    <name evidence="2" type="ORF">CSUB01_08506</name>
</gene>
<feature type="compositionally biased region" description="Basic and acidic residues" evidence="1">
    <location>
        <begin position="216"/>
        <end position="226"/>
    </location>
</feature>
<sequence>MRPSPLLRALFKLADELGNKFETFGILARDASGLDMRKIAFARTSGPPACRRLPKIPGKTLPHPAQGHHERRAPRCRVAEAVGRLPDVEVMHEIEILEMGEHLFIFTHPPRSQPLPLVDRLCPRGPDDAQHPRRVHAGPVDPVRHPRDDHHPPLSQHDVVRHLNPPAVPIPVLLHGPLPPGDHRRRLPQHLSVDPDQLVCGGQLSGLVSATTAVQRPREPVHEVPKRRPRYPSGSLLRPDLVGPQRDGVGRGDHLHVLVEPAAPALLAAVEDDQILPPAAATQPRQDLPRGPEVRAVESLELPPPPVGRHEHQVRPVRAELVEGEDVRAAAAHEADLVPRDADVAPGHAAARVELYPAPCSVAGAGAGRLGFGRRAVVGPALRVVQLRVVPHGGGLAFQGRRDAELELASFVSPVPGVF</sequence>
<feature type="region of interest" description="Disordered" evidence="1">
    <location>
        <begin position="46"/>
        <end position="74"/>
    </location>
</feature>
<feature type="compositionally biased region" description="Basic and acidic residues" evidence="1">
    <location>
        <begin position="142"/>
        <end position="151"/>
    </location>
</feature>
<dbReference type="AlphaFoldDB" id="A0A066XQN7"/>
<accession>A0A066XQN7</accession>
<evidence type="ECO:0000313" key="3">
    <source>
        <dbReference type="Proteomes" id="UP000027238"/>
    </source>
</evidence>
<dbReference type="Proteomes" id="UP000027238">
    <property type="component" value="Unassembled WGS sequence"/>
</dbReference>
<feature type="region of interest" description="Disordered" evidence="1">
    <location>
        <begin position="123"/>
        <end position="151"/>
    </location>
</feature>
<evidence type="ECO:0000313" key="2">
    <source>
        <dbReference type="EMBL" id="KDN70014.1"/>
    </source>
</evidence>
<proteinExistence type="predicted"/>
<name>A0A066XQN7_COLSU</name>
<feature type="region of interest" description="Disordered" evidence="1">
    <location>
        <begin position="213"/>
        <end position="242"/>
    </location>
</feature>
<evidence type="ECO:0000256" key="1">
    <source>
        <dbReference type="SAM" id="MobiDB-lite"/>
    </source>
</evidence>
<protein>
    <submittedName>
        <fullName evidence="2">Uncharacterized protein</fullName>
    </submittedName>
</protein>
<comment type="caution">
    <text evidence="2">The sequence shown here is derived from an EMBL/GenBank/DDBJ whole genome shotgun (WGS) entry which is preliminary data.</text>
</comment>
<organism evidence="2 3">
    <name type="scientific">Colletotrichum sublineola</name>
    <name type="common">Sorghum anthracnose fungus</name>
    <dbReference type="NCBI Taxonomy" id="1173701"/>
    <lineage>
        <taxon>Eukaryota</taxon>
        <taxon>Fungi</taxon>
        <taxon>Dikarya</taxon>
        <taxon>Ascomycota</taxon>
        <taxon>Pezizomycotina</taxon>
        <taxon>Sordariomycetes</taxon>
        <taxon>Hypocreomycetidae</taxon>
        <taxon>Glomerellales</taxon>
        <taxon>Glomerellaceae</taxon>
        <taxon>Colletotrichum</taxon>
        <taxon>Colletotrichum graminicola species complex</taxon>
    </lineage>
</organism>
<reference evidence="3" key="1">
    <citation type="journal article" date="2014" name="Genome Announc.">
        <title>Draft genome sequence of Colletotrichum sublineola, a destructive pathogen of cultivated sorghum.</title>
        <authorList>
            <person name="Baroncelli R."/>
            <person name="Sanz-Martin J.M."/>
            <person name="Rech G.E."/>
            <person name="Sukno S.A."/>
            <person name="Thon M.R."/>
        </authorList>
    </citation>
    <scope>NUCLEOTIDE SEQUENCE [LARGE SCALE GENOMIC DNA]</scope>
    <source>
        <strain evidence="3">TX430BB</strain>
    </source>
</reference>